<evidence type="ECO:0000256" key="1">
    <source>
        <dbReference type="ARBA" id="ARBA00004496"/>
    </source>
</evidence>
<dbReference type="GeneID" id="25907537"/>
<comment type="subcellular location">
    <subcellularLocation>
        <location evidence="1">Cytoplasm</location>
    </subcellularLocation>
</comment>
<organism evidence="9 10">
    <name type="scientific">Sphaeroforma arctica JP610</name>
    <dbReference type="NCBI Taxonomy" id="667725"/>
    <lineage>
        <taxon>Eukaryota</taxon>
        <taxon>Ichthyosporea</taxon>
        <taxon>Ichthyophonida</taxon>
        <taxon>Sphaeroforma</taxon>
    </lineage>
</organism>
<dbReference type="InterPro" id="IPR036282">
    <property type="entry name" value="Glutathione-S-Trfase_C_sf"/>
</dbReference>
<dbReference type="PANTHER" id="PTHR11586">
    <property type="entry name" value="TRNA-AMINOACYLATION COFACTOR ARC1 FAMILY MEMBER"/>
    <property type="match status" value="1"/>
</dbReference>
<dbReference type="Gene3D" id="2.40.50.140">
    <property type="entry name" value="Nucleic acid-binding proteins"/>
    <property type="match status" value="1"/>
</dbReference>
<evidence type="ECO:0000259" key="8">
    <source>
        <dbReference type="PROSITE" id="PS50886"/>
    </source>
</evidence>
<dbReference type="Gene3D" id="1.20.1050.10">
    <property type="match status" value="1"/>
</dbReference>
<keyword evidence="3 6" id="KW-0820">tRNA-binding</keyword>
<proteinExistence type="predicted"/>
<dbReference type="PROSITE" id="PS50886">
    <property type="entry name" value="TRBD"/>
    <property type="match status" value="1"/>
</dbReference>
<protein>
    <recommendedName>
        <fullName evidence="8">tRNA-binding domain-containing protein</fullName>
    </recommendedName>
</protein>
<dbReference type="SUPFAM" id="SSF47616">
    <property type="entry name" value="GST C-terminal domain-like"/>
    <property type="match status" value="1"/>
</dbReference>
<gene>
    <name evidence="9" type="ORF">SARC_07033</name>
</gene>
<accession>A0A0L0FUU6</accession>
<dbReference type="Pfam" id="PF01588">
    <property type="entry name" value="tRNA_bind"/>
    <property type="match status" value="1"/>
</dbReference>
<keyword evidence="5" id="KW-0648">Protein biosynthesis</keyword>
<dbReference type="GO" id="GO:0006412">
    <property type="term" value="P:translation"/>
    <property type="evidence" value="ECO:0007669"/>
    <property type="project" value="UniProtKB-KW"/>
</dbReference>
<feature type="region of interest" description="Disordered" evidence="7">
    <location>
        <begin position="118"/>
        <end position="148"/>
    </location>
</feature>
<evidence type="ECO:0000256" key="5">
    <source>
        <dbReference type="ARBA" id="ARBA00022917"/>
    </source>
</evidence>
<evidence type="ECO:0000313" key="9">
    <source>
        <dbReference type="EMBL" id="KNC80610.1"/>
    </source>
</evidence>
<keyword evidence="10" id="KW-1185">Reference proteome</keyword>
<dbReference type="Proteomes" id="UP000054560">
    <property type="component" value="Unassembled WGS sequence"/>
</dbReference>
<keyword evidence="4 6" id="KW-0694">RNA-binding</keyword>
<evidence type="ECO:0000256" key="4">
    <source>
        <dbReference type="ARBA" id="ARBA00022884"/>
    </source>
</evidence>
<evidence type="ECO:0000256" key="2">
    <source>
        <dbReference type="ARBA" id="ARBA00022490"/>
    </source>
</evidence>
<dbReference type="STRING" id="667725.A0A0L0FUU6"/>
<dbReference type="InterPro" id="IPR051270">
    <property type="entry name" value="Tyrosine-tRNA_ligase_regulator"/>
</dbReference>
<dbReference type="PANTHER" id="PTHR11586:SF33">
    <property type="entry name" value="AMINOACYL TRNA SYNTHASE COMPLEX-INTERACTING MULTIFUNCTIONAL PROTEIN 1"/>
    <property type="match status" value="1"/>
</dbReference>
<dbReference type="SUPFAM" id="SSF50249">
    <property type="entry name" value="Nucleic acid-binding proteins"/>
    <property type="match status" value="1"/>
</dbReference>
<dbReference type="eggNOG" id="KOG2241">
    <property type="taxonomic scope" value="Eukaryota"/>
</dbReference>
<keyword evidence="2" id="KW-0963">Cytoplasm</keyword>
<dbReference type="EMBL" id="KQ242129">
    <property type="protein sequence ID" value="KNC80610.1"/>
    <property type="molecule type" value="Genomic_DNA"/>
</dbReference>
<dbReference type="OrthoDB" id="19141at2759"/>
<evidence type="ECO:0000256" key="3">
    <source>
        <dbReference type="ARBA" id="ARBA00022555"/>
    </source>
</evidence>
<dbReference type="InterPro" id="IPR012340">
    <property type="entry name" value="NA-bd_OB-fold"/>
</dbReference>
<name>A0A0L0FUU6_9EUKA</name>
<dbReference type="FunFam" id="2.40.50.140:FF:000047">
    <property type="entry name" value="tyrosine--tRNA ligase, cytoplasmic isoform X2"/>
    <property type="match status" value="1"/>
</dbReference>
<feature type="domain" description="TRNA-binding" evidence="8">
    <location>
        <begin position="148"/>
        <end position="251"/>
    </location>
</feature>
<dbReference type="AlphaFoldDB" id="A0A0L0FUU6"/>
<dbReference type="RefSeq" id="XP_014154512.1">
    <property type="nucleotide sequence ID" value="XM_014299037.1"/>
</dbReference>
<evidence type="ECO:0000256" key="7">
    <source>
        <dbReference type="SAM" id="MobiDB-lite"/>
    </source>
</evidence>
<reference evidence="9 10" key="1">
    <citation type="submission" date="2011-02" db="EMBL/GenBank/DDBJ databases">
        <title>The Genome Sequence of Sphaeroforma arctica JP610.</title>
        <authorList>
            <consortium name="The Broad Institute Genome Sequencing Platform"/>
            <person name="Russ C."/>
            <person name="Cuomo C."/>
            <person name="Young S.K."/>
            <person name="Zeng Q."/>
            <person name="Gargeya S."/>
            <person name="Alvarado L."/>
            <person name="Berlin A."/>
            <person name="Chapman S.B."/>
            <person name="Chen Z."/>
            <person name="Freedman E."/>
            <person name="Gellesch M."/>
            <person name="Goldberg J."/>
            <person name="Griggs A."/>
            <person name="Gujja S."/>
            <person name="Heilman E."/>
            <person name="Heiman D."/>
            <person name="Howarth C."/>
            <person name="Mehta T."/>
            <person name="Neiman D."/>
            <person name="Pearson M."/>
            <person name="Roberts A."/>
            <person name="Saif S."/>
            <person name="Shea T."/>
            <person name="Shenoy N."/>
            <person name="Sisk P."/>
            <person name="Stolte C."/>
            <person name="Sykes S."/>
            <person name="White J."/>
            <person name="Yandava C."/>
            <person name="Burger G."/>
            <person name="Gray M.W."/>
            <person name="Holland P.W.H."/>
            <person name="King N."/>
            <person name="Lang F.B.F."/>
            <person name="Roger A.J."/>
            <person name="Ruiz-Trillo I."/>
            <person name="Haas B."/>
            <person name="Nusbaum C."/>
            <person name="Birren B."/>
        </authorList>
    </citation>
    <scope>NUCLEOTIDE SEQUENCE [LARGE SCALE GENOMIC DNA]</scope>
    <source>
        <strain evidence="9 10">JP610</strain>
    </source>
</reference>
<evidence type="ECO:0000256" key="6">
    <source>
        <dbReference type="PROSITE-ProRule" id="PRU00209"/>
    </source>
</evidence>
<sequence>MKVDYARYPPPEKSLSGSNAEERAAITQWQSYTQTHVVPAAYKNDDATTSTVLKHVETALTESAFIATPEVSVADVVLGAALAPFSTKFESKTKAWFLNLTRCSKGAIQPVSAAAKDKGIAKSGKAEKDAKKAEKKKEKPPAEPEKDPLSLVDVRVGHITECKAHPDADSLYVETMELGEEAPRTIISGLVKFQSLEQMIGRKVLVVCNMKPVKMRGISSEGMVLCASNEDHSVVEPLTVPDGCKPGDLVSFEGYERCPVPQMPPKKKIFEAVQPKLHVIDGKALYAKKVAMTTEHGPITCEKIPNATIS</sequence>
<evidence type="ECO:0000313" key="10">
    <source>
        <dbReference type="Proteomes" id="UP000054560"/>
    </source>
</evidence>
<feature type="region of interest" description="Disordered" evidence="7">
    <location>
        <begin position="1"/>
        <end position="20"/>
    </location>
</feature>
<dbReference type="GO" id="GO:0000049">
    <property type="term" value="F:tRNA binding"/>
    <property type="evidence" value="ECO:0007669"/>
    <property type="project" value="UniProtKB-UniRule"/>
</dbReference>
<dbReference type="CDD" id="cd02799">
    <property type="entry name" value="tRNA_bind_EMAP-II_like"/>
    <property type="match status" value="1"/>
</dbReference>
<dbReference type="InterPro" id="IPR002547">
    <property type="entry name" value="tRNA-bd_dom"/>
</dbReference>
<dbReference type="GO" id="GO:0005737">
    <property type="term" value="C:cytoplasm"/>
    <property type="evidence" value="ECO:0007669"/>
    <property type="project" value="UniProtKB-SubCell"/>
</dbReference>